<feature type="transmembrane region" description="Helical" evidence="1">
    <location>
        <begin position="121"/>
        <end position="139"/>
    </location>
</feature>
<dbReference type="InterPro" id="IPR055338">
    <property type="entry name" value="YqfX-like"/>
</dbReference>
<keyword evidence="3" id="KW-1185">Reference proteome</keyword>
<protein>
    <recommendedName>
        <fullName evidence="4">DUF4190 domain-containing protein</fullName>
    </recommendedName>
</protein>
<name>A0A1G6KMY2_9BACI</name>
<dbReference type="RefSeq" id="WP_090775907.1">
    <property type="nucleotide sequence ID" value="NZ_FMYM01000007.1"/>
</dbReference>
<dbReference type="OrthoDB" id="2943217at2"/>
<accession>A0A1G6KMY2</accession>
<dbReference type="PANTHER" id="PTHR40040:SF1">
    <property type="entry name" value="MEMBRANE PROTEIN"/>
    <property type="match status" value="1"/>
</dbReference>
<dbReference type="STRING" id="1464122.SAMN05421737_10786"/>
<dbReference type="AlphaFoldDB" id="A0A1G6KMY2"/>
<evidence type="ECO:0000313" key="3">
    <source>
        <dbReference type="Proteomes" id="UP000242662"/>
    </source>
</evidence>
<evidence type="ECO:0008006" key="4">
    <source>
        <dbReference type="Google" id="ProtNLM"/>
    </source>
</evidence>
<evidence type="ECO:0000313" key="2">
    <source>
        <dbReference type="EMBL" id="SDC32334.1"/>
    </source>
</evidence>
<feature type="transmembrane region" description="Helical" evidence="1">
    <location>
        <begin position="88"/>
        <end position="115"/>
    </location>
</feature>
<organism evidence="2 3">
    <name type="scientific">Shouchella lonarensis</name>
    <dbReference type="NCBI Taxonomy" id="1464122"/>
    <lineage>
        <taxon>Bacteria</taxon>
        <taxon>Bacillati</taxon>
        <taxon>Bacillota</taxon>
        <taxon>Bacilli</taxon>
        <taxon>Bacillales</taxon>
        <taxon>Bacillaceae</taxon>
        <taxon>Shouchella</taxon>
    </lineage>
</organism>
<dbReference type="Proteomes" id="UP000242662">
    <property type="component" value="Unassembled WGS sequence"/>
</dbReference>
<proteinExistence type="predicted"/>
<sequence>MKKEEKNEPVRLVDENDPSLTFVNTHVDGHDGAKGTEYVYNAKSNHTYDEEVATEFPATNDYVDPSPTTDDEEDTFEAPGKGIGTMGLVLAITSLFFVPLLLGVAGAICGVIAWSKGARTLGVWSIIIAVASVVGTLLFSPYL</sequence>
<dbReference type="EMBL" id="FMYM01000007">
    <property type="protein sequence ID" value="SDC32334.1"/>
    <property type="molecule type" value="Genomic_DNA"/>
</dbReference>
<keyword evidence="1" id="KW-0472">Membrane</keyword>
<keyword evidence="1" id="KW-1133">Transmembrane helix</keyword>
<reference evidence="3" key="1">
    <citation type="submission" date="2016-09" db="EMBL/GenBank/DDBJ databases">
        <authorList>
            <person name="Varghese N."/>
            <person name="Submissions S."/>
        </authorList>
    </citation>
    <scope>NUCLEOTIDE SEQUENCE [LARGE SCALE GENOMIC DNA]</scope>
    <source>
        <strain evidence="3">25nlg</strain>
    </source>
</reference>
<keyword evidence="1" id="KW-0812">Transmembrane</keyword>
<evidence type="ECO:0000256" key="1">
    <source>
        <dbReference type="SAM" id="Phobius"/>
    </source>
</evidence>
<dbReference type="PANTHER" id="PTHR40040">
    <property type="entry name" value="SMALL HYDROPHOBIC PROTEIN-RELATED"/>
    <property type="match status" value="1"/>
</dbReference>
<gene>
    <name evidence="2" type="ORF">SAMN05421737_10786</name>
</gene>